<reference evidence="2" key="1">
    <citation type="submission" date="2016-06" db="EMBL/GenBank/DDBJ databases">
        <title>Parallel loss of symbiosis genes in relatives of nitrogen-fixing non-legume Parasponia.</title>
        <authorList>
            <person name="Van Velzen R."/>
            <person name="Holmer R."/>
            <person name="Bu F."/>
            <person name="Rutten L."/>
            <person name="Van Zeijl A."/>
            <person name="Liu W."/>
            <person name="Santuari L."/>
            <person name="Cao Q."/>
            <person name="Sharma T."/>
            <person name="Shen D."/>
            <person name="Roswanjaya Y."/>
            <person name="Wardhani T."/>
            <person name="Kalhor M.S."/>
            <person name="Jansen J."/>
            <person name="Van den Hoogen J."/>
            <person name="Gungor B."/>
            <person name="Hartog M."/>
            <person name="Hontelez J."/>
            <person name="Verver J."/>
            <person name="Yang W.-C."/>
            <person name="Schijlen E."/>
            <person name="Repin R."/>
            <person name="Schilthuizen M."/>
            <person name="Schranz E."/>
            <person name="Heidstra R."/>
            <person name="Miyata K."/>
            <person name="Fedorova E."/>
            <person name="Kohlen W."/>
            <person name="Bisseling T."/>
            <person name="Smit S."/>
            <person name="Geurts R."/>
        </authorList>
    </citation>
    <scope>NUCLEOTIDE SEQUENCE [LARGE SCALE GENOMIC DNA]</scope>
    <source>
        <strain evidence="2">cv. RG33-2</strain>
    </source>
</reference>
<name>A0A2P5EB49_TREOI</name>
<dbReference type="InParanoid" id="A0A2P5EB49"/>
<protein>
    <submittedName>
        <fullName evidence="1">Uncharacterized protein</fullName>
    </submittedName>
</protein>
<evidence type="ECO:0000313" key="1">
    <source>
        <dbReference type="EMBL" id="PON82761.1"/>
    </source>
</evidence>
<dbReference type="PANTHER" id="PTHR34996">
    <property type="entry name" value="OS06G0327400 PROTEIN"/>
    <property type="match status" value="1"/>
</dbReference>
<dbReference type="Proteomes" id="UP000237000">
    <property type="component" value="Unassembled WGS sequence"/>
</dbReference>
<comment type="caution">
    <text evidence="1">The sequence shown here is derived from an EMBL/GenBank/DDBJ whole genome shotgun (WGS) entry which is preliminary data.</text>
</comment>
<organism evidence="1 2">
    <name type="scientific">Trema orientale</name>
    <name type="common">Charcoal tree</name>
    <name type="synonym">Celtis orientalis</name>
    <dbReference type="NCBI Taxonomy" id="63057"/>
    <lineage>
        <taxon>Eukaryota</taxon>
        <taxon>Viridiplantae</taxon>
        <taxon>Streptophyta</taxon>
        <taxon>Embryophyta</taxon>
        <taxon>Tracheophyta</taxon>
        <taxon>Spermatophyta</taxon>
        <taxon>Magnoliopsida</taxon>
        <taxon>eudicotyledons</taxon>
        <taxon>Gunneridae</taxon>
        <taxon>Pentapetalae</taxon>
        <taxon>rosids</taxon>
        <taxon>fabids</taxon>
        <taxon>Rosales</taxon>
        <taxon>Cannabaceae</taxon>
        <taxon>Trema</taxon>
    </lineage>
</organism>
<proteinExistence type="predicted"/>
<dbReference type="AlphaFoldDB" id="A0A2P5EB49"/>
<sequence>MRYNRVGSGSCSGRMRSCHGSKGIRLNLRRFSASRLRTRFMCFFRLLSRWRWSSLLLLLKRNRSTTTNNNNSVSKSRLVASSEHLQFQDNNNNYYNGHGHGHRRPTSLGRSNSFYAEAIADCLEFIKRSSISVDHHP</sequence>
<gene>
    <name evidence="1" type="ORF">TorRG33x02_215370</name>
</gene>
<evidence type="ECO:0000313" key="2">
    <source>
        <dbReference type="Proteomes" id="UP000237000"/>
    </source>
</evidence>
<keyword evidence="2" id="KW-1185">Reference proteome</keyword>
<dbReference type="OrthoDB" id="1164693at2759"/>
<accession>A0A2P5EB49</accession>
<dbReference type="EMBL" id="JXTC01000189">
    <property type="protein sequence ID" value="PON82761.1"/>
    <property type="molecule type" value="Genomic_DNA"/>
</dbReference>
<dbReference type="PANTHER" id="PTHR34996:SF3">
    <property type="entry name" value="OS06G0327400 PROTEIN"/>
    <property type="match status" value="1"/>
</dbReference>